<name>A0ABD2Y2A2_9GENT</name>
<dbReference type="Proteomes" id="UP001630127">
    <property type="component" value="Unassembled WGS sequence"/>
</dbReference>
<gene>
    <name evidence="2" type="ORF">ACH5RR_038927</name>
</gene>
<reference evidence="2 3" key="1">
    <citation type="submission" date="2024-11" db="EMBL/GenBank/DDBJ databases">
        <title>A near-complete genome assembly of Cinchona calisaya.</title>
        <authorList>
            <person name="Lian D.C."/>
            <person name="Zhao X.W."/>
            <person name="Wei L."/>
        </authorList>
    </citation>
    <scope>NUCLEOTIDE SEQUENCE [LARGE SCALE GENOMIC DNA]</scope>
    <source>
        <tissue evidence="2">Nenye</tissue>
    </source>
</reference>
<dbReference type="InterPro" id="IPR008584">
    <property type="entry name" value="CXXC_Zn-binding_euk"/>
</dbReference>
<organism evidence="2 3">
    <name type="scientific">Cinchona calisaya</name>
    <dbReference type="NCBI Taxonomy" id="153742"/>
    <lineage>
        <taxon>Eukaryota</taxon>
        <taxon>Viridiplantae</taxon>
        <taxon>Streptophyta</taxon>
        <taxon>Embryophyta</taxon>
        <taxon>Tracheophyta</taxon>
        <taxon>Spermatophyta</taxon>
        <taxon>Magnoliopsida</taxon>
        <taxon>eudicotyledons</taxon>
        <taxon>Gunneridae</taxon>
        <taxon>Pentapetalae</taxon>
        <taxon>asterids</taxon>
        <taxon>lamiids</taxon>
        <taxon>Gentianales</taxon>
        <taxon>Rubiaceae</taxon>
        <taxon>Cinchonoideae</taxon>
        <taxon>Cinchoneae</taxon>
        <taxon>Cinchona</taxon>
    </lineage>
</organism>
<sequence>MVLGYGEAYAPQGMYSMMCDEQSHGKMMVFQVYGGIPCGYTSGGGWQVEKESGETIQGIDLSSGFWAEEGEDHEAVSNEESEEETEASDGAENEDSEEDEEEDNGSEIVQGACIFGFSTFFKQLET</sequence>
<evidence type="ECO:0000313" key="2">
    <source>
        <dbReference type="EMBL" id="KAL3499834.1"/>
    </source>
</evidence>
<proteinExistence type="predicted"/>
<feature type="compositionally biased region" description="Acidic residues" evidence="1">
    <location>
        <begin position="68"/>
        <end position="105"/>
    </location>
</feature>
<dbReference type="SUPFAM" id="SSF141678">
    <property type="entry name" value="MAL13P1.257-like"/>
    <property type="match status" value="1"/>
</dbReference>
<protein>
    <submittedName>
        <fullName evidence="2">Uncharacterized protein</fullName>
    </submittedName>
</protein>
<accession>A0ABD2Y2A2</accession>
<keyword evidence="3" id="KW-1185">Reference proteome</keyword>
<dbReference type="AlphaFoldDB" id="A0ABD2Y2A2"/>
<dbReference type="EMBL" id="JBJUIK010000016">
    <property type="protein sequence ID" value="KAL3499834.1"/>
    <property type="molecule type" value="Genomic_DNA"/>
</dbReference>
<feature type="region of interest" description="Disordered" evidence="1">
    <location>
        <begin position="64"/>
        <end position="109"/>
    </location>
</feature>
<dbReference type="Pfam" id="PF05907">
    <property type="entry name" value="CXXC_Zn-b_euk"/>
    <property type="match status" value="1"/>
</dbReference>
<evidence type="ECO:0000256" key="1">
    <source>
        <dbReference type="SAM" id="MobiDB-lite"/>
    </source>
</evidence>
<evidence type="ECO:0000313" key="3">
    <source>
        <dbReference type="Proteomes" id="UP001630127"/>
    </source>
</evidence>
<comment type="caution">
    <text evidence="2">The sequence shown here is derived from an EMBL/GenBank/DDBJ whole genome shotgun (WGS) entry which is preliminary data.</text>
</comment>